<evidence type="ECO:0000256" key="2">
    <source>
        <dbReference type="ARBA" id="ARBA00008573"/>
    </source>
</evidence>
<reference evidence="9 10" key="1">
    <citation type="submission" date="2024-02" db="EMBL/GenBank/DDBJ databases">
        <authorList>
            <person name="Chen Y."/>
            <person name="Shah S."/>
            <person name="Dougan E. K."/>
            <person name="Thang M."/>
            <person name="Chan C."/>
        </authorList>
    </citation>
    <scope>NUCLEOTIDE SEQUENCE [LARGE SCALE GENOMIC DNA]</scope>
</reference>
<organism evidence="9 10">
    <name type="scientific">Durusdinium trenchii</name>
    <dbReference type="NCBI Taxonomy" id="1381693"/>
    <lineage>
        <taxon>Eukaryota</taxon>
        <taxon>Sar</taxon>
        <taxon>Alveolata</taxon>
        <taxon>Dinophyceae</taxon>
        <taxon>Suessiales</taxon>
        <taxon>Symbiodiniaceae</taxon>
        <taxon>Durusdinium</taxon>
    </lineage>
</organism>
<dbReference type="InterPro" id="IPR004345">
    <property type="entry name" value="TB2_DP1_HVA22"/>
</dbReference>
<name>A0ABP0P1P7_9DINO</name>
<evidence type="ECO:0000256" key="5">
    <source>
        <dbReference type="ARBA" id="ARBA00023136"/>
    </source>
</evidence>
<feature type="compositionally biased region" description="Low complexity" evidence="7">
    <location>
        <begin position="1"/>
        <end position="14"/>
    </location>
</feature>
<evidence type="ECO:0000256" key="6">
    <source>
        <dbReference type="RuleBase" id="RU362006"/>
    </source>
</evidence>
<comment type="caution">
    <text evidence="9">The sequence shown here is derived from an EMBL/GenBank/DDBJ whole genome shotgun (WGS) entry which is preliminary data.</text>
</comment>
<evidence type="ECO:0000256" key="7">
    <source>
        <dbReference type="SAM" id="MobiDB-lite"/>
    </source>
</evidence>
<gene>
    <name evidence="9" type="ORF">SCF082_LOCUS34924</name>
</gene>
<evidence type="ECO:0000256" key="3">
    <source>
        <dbReference type="ARBA" id="ARBA00022692"/>
    </source>
</evidence>
<dbReference type="PANTHER" id="PTHR12300:SF161">
    <property type="entry name" value="RECEPTOR EXPRESSION-ENHANCING PROTEIN"/>
    <property type="match status" value="1"/>
</dbReference>
<keyword evidence="5 8" id="KW-0472">Membrane</keyword>
<keyword evidence="4 8" id="KW-1133">Transmembrane helix</keyword>
<evidence type="ECO:0000313" key="10">
    <source>
        <dbReference type="Proteomes" id="UP001642464"/>
    </source>
</evidence>
<evidence type="ECO:0000256" key="8">
    <source>
        <dbReference type="SAM" id="Phobius"/>
    </source>
</evidence>
<comment type="similarity">
    <text evidence="2 6">Belongs to the DP1 family.</text>
</comment>
<sequence>MGRHSSVSLDSYSYDSDDSDVGGSKRKFKLPKLTLAMPVIELPTQEQMLEQMADFQDAVMDNMPSRKEIKHQRRVARRTYSRFMEGLYDLEWLDGIEDATNIPRIVFLYLGLGAMAGVTVLSFFVMFLGLFMTRFVGLAYPLYASIKAVISEDKDDDTQWLMYWVVYSFFGLFEQIALTQNKGLPIYFSIKLGILLFCQVFNGAELLHKILIRPFVKAIRLVFGDGRLSNE</sequence>
<dbReference type="EMBL" id="CAXAMM010032596">
    <property type="protein sequence ID" value="CAK9069957.1"/>
    <property type="molecule type" value="Genomic_DNA"/>
</dbReference>
<evidence type="ECO:0000256" key="4">
    <source>
        <dbReference type="ARBA" id="ARBA00022989"/>
    </source>
</evidence>
<feature type="transmembrane region" description="Helical" evidence="8">
    <location>
        <begin position="106"/>
        <end position="125"/>
    </location>
</feature>
<protein>
    <submittedName>
        <fullName evidence="9">Receptor expression-enhancing protein 6</fullName>
    </submittedName>
</protein>
<accession>A0ABP0P1P7</accession>
<dbReference type="PANTHER" id="PTHR12300">
    <property type="entry name" value="HVA22-LIKE PROTEINS"/>
    <property type="match status" value="1"/>
</dbReference>
<dbReference type="Proteomes" id="UP001642464">
    <property type="component" value="Unassembled WGS sequence"/>
</dbReference>
<dbReference type="Pfam" id="PF03134">
    <property type="entry name" value="TB2_DP1_HVA22"/>
    <property type="match status" value="1"/>
</dbReference>
<keyword evidence="3 8" id="KW-0812">Transmembrane</keyword>
<comment type="subcellular location">
    <subcellularLocation>
        <location evidence="1 6">Membrane</location>
        <topology evidence="1 6">Multi-pass membrane protein</topology>
    </subcellularLocation>
</comment>
<keyword evidence="10" id="KW-1185">Reference proteome</keyword>
<feature type="region of interest" description="Disordered" evidence="7">
    <location>
        <begin position="1"/>
        <end position="22"/>
    </location>
</feature>
<keyword evidence="9" id="KW-0675">Receptor</keyword>
<proteinExistence type="inferred from homology"/>
<evidence type="ECO:0000256" key="1">
    <source>
        <dbReference type="ARBA" id="ARBA00004141"/>
    </source>
</evidence>
<evidence type="ECO:0000313" key="9">
    <source>
        <dbReference type="EMBL" id="CAK9069957.1"/>
    </source>
</evidence>